<dbReference type="AlphaFoldDB" id="A0A2M9XBJ9"/>
<proteinExistence type="inferred from homology"/>
<accession>A0A2M9XBJ9</accession>
<dbReference type="SUPFAM" id="SSF55961">
    <property type="entry name" value="Bet v1-like"/>
    <property type="match status" value="1"/>
</dbReference>
<dbReference type="CDD" id="cd07814">
    <property type="entry name" value="SRPBCC_CalC_Aha1-like"/>
    <property type="match status" value="1"/>
</dbReference>
<dbReference type="Gene3D" id="3.30.530.20">
    <property type="match status" value="1"/>
</dbReference>
<dbReference type="EMBL" id="NPDN01000006">
    <property type="protein sequence ID" value="PJZ25034.1"/>
    <property type="molecule type" value="Genomic_DNA"/>
</dbReference>
<evidence type="ECO:0000259" key="2">
    <source>
        <dbReference type="Pfam" id="PF08327"/>
    </source>
</evidence>
<evidence type="ECO:0000313" key="4">
    <source>
        <dbReference type="Proteomes" id="UP000232196"/>
    </source>
</evidence>
<dbReference type="RefSeq" id="WP_100707112.1">
    <property type="nucleotide sequence ID" value="NZ_NPDL01000005.1"/>
</dbReference>
<dbReference type="OrthoDB" id="118413at2"/>
<evidence type="ECO:0000256" key="1">
    <source>
        <dbReference type="ARBA" id="ARBA00006817"/>
    </source>
</evidence>
<comment type="caution">
    <text evidence="3">The sequence shown here is derived from an EMBL/GenBank/DDBJ whole genome shotgun (WGS) entry which is preliminary data.</text>
</comment>
<sequence>MNETKQPEFKEMILTRTINAPRDLVWKAWTDPNMVSQWWGPHGFTAPLCQLDLRSGGELLIHMKDPEGGINPMKGTYKEIVPKDKIVFSSYIAFEMDGKKPAAEILITILFTDKGSQTELQVRALPIKVDPELYPAVEGMEEGWTQTLDKLTAIFA</sequence>
<gene>
    <name evidence="3" type="ORF">CH357_12525</name>
</gene>
<dbReference type="Pfam" id="PF08327">
    <property type="entry name" value="AHSA1"/>
    <property type="match status" value="1"/>
</dbReference>
<protein>
    <recommendedName>
        <fullName evidence="2">Activator of Hsp90 ATPase homologue 1/2-like C-terminal domain-containing protein</fullName>
    </recommendedName>
</protein>
<name>A0A2M9XBJ9_9LEPT</name>
<keyword evidence="4" id="KW-1185">Reference proteome</keyword>
<comment type="similarity">
    <text evidence="1">Belongs to the AHA1 family.</text>
</comment>
<reference evidence="3 4" key="1">
    <citation type="submission" date="2017-07" db="EMBL/GenBank/DDBJ databases">
        <title>Leptospira spp. isolated from tropical soils.</title>
        <authorList>
            <person name="Thibeaux R."/>
            <person name="Iraola G."/>
            <person name="Ferres I."/>
            <person name="Bierque E."/>
            <person name="Girault D."/>
            <person name="Soupe-Gilbert M.-E."/>
            <person name="Picardeau M."/>
            <person name="Goarant C."/>
        </authorList>
    </citation>
    <scope>NUCLEOTIDE SEQUENCE [LARGE SCALE GENOMIC DNA]</scope>
    <source>
        <strain evidence="3 4">MCA1-C-A1</strain>
    </source>
</reference>
<evidence type="ECO:0000313" key="3">
    <source>
        <dbReference type="EMBL" id="PJZ25034.1"/>
    </source>
</evidence>
<dbReference type="Proteomes" id="UP000232196">
    <property type="component" value="Unassembled WGS sequence"/>
</dbReference>
<dbReference type="InterPro" id="IPR013538">
    <property type="entry name" value="ASHA1/2-like_C"/>
</dbReference>
<dbReference type="InterPro" id="IPR023393">
    <property type="entry name" value="START-like_dom_sf"/>
</dbReference>
<organism evidence="3 4">
    <name type="scientific">Leptospira hartskeerlii</name>
    <dbReference type="NCBI Taxonomy" id="2023177"/>
    <lineage>
        <taxon>Bacteria</taxon>
        <taxon>Pseudomonadati</taxon>
        <taxon>Spirochaetota</taxon>
        <taxon>Spirochaetia</taxon>
        <taxon>Leptospirales</taxon>
        <taxon>Leptospiraceae</taxon>
        <taxon>Leptospira</taxon>
    </lineage>
</organism>
<feature type="domain" description="Activator of Hsp90 ATPase homologue 1/2-like C-terminal" evidence="2">
    <location>
        <begin position="19"/>
        <end position="155"/>
    </location>
</feature>